<evidence type="ECO:0000313" key="3">
    <source>
        <dbReference type="Proteomes" id="UP000325440"/>
    </source>
</evidence>
<organism evidence="2 3">
    <name type="scientific">Cinara cedri</name>
    <dbReference type="NCBI Taxonomy" id="506608"/>
    <lineage>
        <taxon>Eukaryota</taxon>
        <taxon>Metazoa</taxon>
        <taxon>Ecdysozoa</taxon>
        <taxon>Arthropoda</taxon>
        <taxon>Hexapoda</taxon>
        <taxon>Insecta</taxon>
        <taxon>Pterygota</taxon>
        <taxon>Neoptera</taxon>
        <taxon>Paraneoptera</taxon>
        <taxon>Hemiptera</taxon>
        <taxon>Sternorrhyncha</taxon>
        <taxon>Aphidomorpha</taxon>
        <taxon>Aphidoidea</taxon>
        <taxon>Aphididae</taxon>
        <taxon>Lachninae</taxon>
        <taxon>Cinara</taxon>
    </lineage>
</organism>
<keyword evidence="3" id="KW-1185">Reference proteome</keyword>
<feature type="domain" description="Dynein heavy chain tail" evidence="1">
    <location>
        <begin position="2"/>
        <end position="149"/>
    </location>
</feature>
<name>A0A5E4MMX5_9HEMI</name>
<proteinExistence type="predicted"/>
<dbReference type="AlphaFoldDB" id="A0A5E4MMX5"/>
<dbReference type="Proteomes" id="UP000325440">
    <property type="component" value="Unassembled WGS sequence"/>
</dbReference>
<dbReference type="Pfam" id="PF08385">
    <property type="entry name" value="DHC_N1"/>
    <property type="match status" value="1"/>
</dbReference>
<dbReference type="OrthoDB" id="6628162at2759"/>
<evidence type="ECO:0000313" key="2">
    <source>
        <dbReference type="EMBL" id="VVC31188.1"/>
    </source>
</evidence>
<protein>
    <submittedName>
        <fullName evidence="2">Dynein heavy chain, domain-1</fullName>
    </submittedName>
</protein>
<evidence type="ECO:0000259" key="1">
    <source>
        <dbReference type="Pfam" id="PF08385"/>
    </source>
</evidence>
<sequence length="252" mass="29689">MFLGTLTKPINKIESNGLVESKLELSALWRTLVLIWINCLCFQNYNNIVIFVKCICNTIIAESSRHAEGNSTFQGEPAENIHKINDVLDIISYFKNQFKIVQMGYLSEKFEKFKLKNPVLRNLKPRYWNFRTCDLFERLDAFEERLNCLKFLLVFGVDLLEKPIIADSVKEHNEKILSLLETELTYQLKILDSMTRTKLTREVDRNDYYESRFVPEKMDLRYPPVARIIIWGHSQKNRLMENVLSTRSLELP</sequence>
<reference evidence="2 3" key="1">
    <citation type="submission" date="2019-08" db="EMBL/GenBank/DDBJ databases">
        <authorList>
            <person name="Alioto T."/>
            <person name="Alioto T."/>
            <person name="Gomez Garrido J."/>
        </authorList>
    </citation>
    <scope>NUCLEOTIDE SEQUENCE [LARGE SCALE GENOMIC DNA]</scope>
</reference>
<feature type="non-terminal residue" evidence="2">
    <location>
        <position position="252"/>
    </location>
</feature>
<dbReference type="EMBL" id="CABPRJ010000623">
    <property type="protein sequence ID" value="VVC31188.1"/>
    <property type="molecule type" value="Genomic_DNA"/>
</dbReference>
<accession>A0A5E4MMX5</accession>
<gene>
    <name evidence="2" type="ORF">CINCED_3A023073</name>
</gene>
<dbReference type="InterPro" id="IPR013594">
    <property type="entry name" value="Dynein_heavy_tail"/>
</dbReference>